<evidence type="ECO:0000259" key="4">
    <source>
        <dbReference type="PROSITE" id="PS50893"/>
    </source>
</evidence>
<dbReference type="InterPro" id="IPR003439">
    <property type="entry name" value="ABC_transporter-like_ATP-bd"/>
</dbReference>
<evidence type="ECO:0000256" key="2">
    <source>
        <dbReference type="ARBA" id="ARBA00022741"/>
    </source>
</evidence>
<dbReference type="InterPro" id="IPR017871">
    <property type="entry name" value="ABC_transporter-like_CS"/>
</dbReference>
<dbReference type="InterPro" id="IPR050334">
    <property type="entry name" value="Molybdenum_import_ModC"/>
</dbReference>
<dbReference type="InterPro" id="IPR027417">
    <property type="entry name" value="P-loop_NTPase"/>
</dbReference>
<dbReference type="RefSeq" id="WP_306389745.1">
    <property type="nucleotide sequence ID" value="NZ_JAVCAP010000019.1"/>
</dbReference>
<dbReference type="SMART" id="SM00382">
    <property type="entry name" value="AAA"/>
    <property type="match status" value="1"/>
</dbReference>
<dbReference type="Proteomes" id="UP001225906">
    <property type="component" value="Unassembled WGS sequence"/>
</dbReference>
<keyword evidence="2" id="KW-0547">Nucleotide-binding</keyword>
<protein>
    <submittedName>
        <fullName evidence="5">ATP-binding cassette domain-containing protein</fullName>
    </submittedName>
</protein>
<dbReference type="Pfam" id="PF00005">
    <property type="entry name" value="ABC_tran"/>
    <property type="match status" value="1"/>
</dbReference>
<evidence type="ECO:0000256" key="3">
    <source>
        <dbReference type="ARBA" id="ARBA00022840"/>
    </source>
</evidence>
<dbReference type="Gene3D" id="3.40.50.300">
    <property type="entry name" value="P-loop containing nucleotide triphosphate hydrolases"/>
    <property type="match status" value="1"/>
</dbReference>
<keyword evidence="1" id="KW-0472">Membrane</keyword>
<dbReference type="PROSITE" id="PS00211">
    <property type="entry name" value="ABC_TRANSPORTER_1"/>
    <property type="match status" value="1"/>
</dbReference>
<keyword evidence="3 5" id="KW-0067">ATP-binding</keyword>
<dbReference type="SUPFAM" id="SSF52540">
    <property type="entry name" value="P-loop containing nucleoside triphosphate hydrolases"/>
    <property type="match status" value="1"/>
</dbReference>
<dbReference type="PANTHER" id="PTHR43514:SF4">
    <property type="entry name" value="ABC TRANSPORTER I FAMILY MEMBER 10"/>
    <property type="match status" value="1"/>
</dbReference>
<sequence>MLSVDIGLQQPYAEPGRASPPFAVHAKFQVSAGQCLGVMGASGSGKTTLLHAIAGLLTPAQGAVRFGDQPWFDAGQGINMAANKRRVGLVFQEGRLFPHLNVMQNLRYGLPTALPVHIQFDEVVNTLAIGHLLSRKPAQLSGGERQRVAMGRALLCQPSVLLMDEPLSGLDEALKQQVLPYIQRVIQGFGLPTVYVSHAPDEVNSVANAVMLLTQGVLRQPDACAA</sequence>
<evidence type="ECO:0000313" key="6">
    <source>
        <dbReference type="Proteomes" id="UP001225906"/>
    </source>
</evidence>
<evidence type="ECO:0000313" key="5">
    <source>
        <dbReference type="EMBL" id="MDP8568022.1"/>
    </source>
</evidence>
<feature type="domain" description="ABC transporter" evidence="4">
    <location>
        <begin position="6"/>
        <end position="226"/>
    </location>
</feature>
<dbReference type="PANTHER" id="PTHR43514">
    <property type="entry name" value="ABC TRANSPORTER I FAMILY MEMBER 10"/>
    <property type="match status" value="1"/>
</dbReference>
<dbReference type="InterPro" id="IPR003593">
    <property type="entry name" value="AAA+_ATPase"/>
</dbReference>
<keyword evidence="1" id="KW-1003">Cell membrane</keyword>
<organism evidence="5 6">
    <name type="scientific">Methylophilus aquaticus</name>
    <dbReference type="NCBI Taxonomy" id="1971610"/>
    <lineage>
        <taxon>Bacteria</taxon>
        <taxon>Pseudomonadati</taxon>
        <taxon>Pseudomonadota</taxon>
        <taxon>Betaproteobacteria</taxon>
        <taxon>Nitrosomonadales</taxon>
        <taxon>Methylophilaceae</taxon>
        <taxon>Methylophilus</taxon>
    </lineage>
</organism>
<name>A0ABT9JTV7_9PROT</name>
<dbReference type="PROSITE" id="PS50893">
    <property type="entry name" value="ABC_TRANSPORTER_2"/>
    <property type="match status" value="1"/>
</dbReference>
<dbReference type="GO" id="GO:0005524">
    <property type="term" value="F:ATP binding"/>
    <property type="evidence" value="ECO:0007669"/>
    <property type="project" value="UniProtKB-KW"/>
</dbReference>
<gene>
    <name evidence="5" type="ORF">Q9291_09195</name>
</gene>
<accession>A0ABT9JTV7</accession>
<proteinExistence type="predicted"/>
<comment type="caution">
    <text evidence="5">The sequence shown here is derived from an EMBL/GenBank/DDBJ whole genome shotgun (WGS) entry which is preliminary data.</text>
</comment>
<evidence type="ECO:0000256" key="1">
    <source>
        <dbReference type="ARBA" id="ARBA00022475"/>
    </source>
</evidence>
<dbReference type="EMBL" id="JAVCAP010000019">
    <property type="protein sequence ID" value="MDP8568022.1"/>
    <property type="molecule type" value="Genomic_DNA"/>
</dbReference>
<keyword evidence="6" id="KW-1185">Reference proteome</keyword>
<reference evidence="6" key="1">
    <citation type="journal article" date="2019" name="Int. J. Syst. Evol. Microbiol.">
        <title>The Global Catalogue of Microorganisms (GCM) 10K type strain sequencing project: providing services to taxonomists for standard genome sequencing and annotation.</title>
        <authorList>
            <consortium name="The Broad Institute Genomics Platform"/>
            <consortium name="The Broad Institute Genome Sequencing Center for Infectious Disease"/>
            <person name="Wu L."/>
            <person name="Ma J."/>
        </authorList>
    </citation>
    <scope>NUCLEOTIDE SEQUENCE [LARGE SCALE GENOMIC DNA]</scope>
    <source>
        <strain evidence="6">VKM B-3159</strain>
    </source>
</reference>